<organism evidence="1 2">
    <name type="scientific">Demequina litorisediminis</name>
    <dbReference type="NCBI Taxonomy" id="1849022"/>
    <lineage>
        <taxon>Bacteria</taxon>
        <taxon>Bacillati</taxon>
        <taxon>Actinomycetota</taxon>
        <taxon>Actinomycetes</taxon>
        <taxon>Micrococcales</taxon>
        <taxon>Demequinaceae</taxon>
        <taxon>Demequina</taxon>
    </lineage>
</organism>
<gene>
    <name evidence="1" type="ORF">GCM10025876_25690</name>
</gene>
<dbReference type="RefSeq" id="WP_284328520.1">
    <property type="nucleotide sequence ID" value="NZ_BSUN01000001.1"/>
</dbReference>
<dbReference type="EMBL" id="BSUN01000001">
    <property type="protein sequence ID" value="GMA36365.1"/>
    <property type="molecule type" value="Genomic_DNA"/>
</dbReference>
<protein>
    <submittedName>
        <fullName evidence="1">Uncharacterized protein</fullName>
    </submittedName>
</protein>
<evidence type="ECO:0000313" key="2">
    <source>
        <dbReference type="Proteomes" id="UP001157125"/>
    </source>
</evidence>
<comment type="caution">
    <text evidence="1">The sequence shown here is derived from an EMBL/GenBank/DDBJ whole genome shotgun (WGS) entry which is preliminary data.</text>
</comment>
<accession>A0ABQ6IEY0</accession>
<reference evidence="2" key="1">
    <citation type="journal article" date="2019" name="Int. J. Syst. Evol. Microbiol.">
        <title>The Global Catalogue of Microorganisms (GCM) 10K type strain sequencing project: providing services to taxonomists for standard genome sequencing and annotation.</title>
        <authorList>
            <consortium name="The Broad Institute Genomics Platform"/>
            <consortium name="The Broad Institute Genome Sequencing Center for Infectious Disease"/>
            <person name="Wu L."/>
            <person name="Ma J."/>
        </authorList>
    </citation>
    <scope>NUCLEOTIDE SEQUENCE [LARGE SCALE GENOMIC DNA]</scope>
    <source>
        <strain evidence="2">NBRC 112299</strain>
    </source>
</reference>
<keyword evidence="2" id="KW-1185">Reference proteome</keyword>
<name>A0ABQ6IEY0_9MICO</name>
<proteinExistence type="predicted"/>
<sequence length="121" mass="13392">MDAIRAAGASFNPDIRPNFEDAEFLARVFLAAPQPVVATLPAARYHYRRRADQSSLVQGSWANPVKYDAVLRRGVLALLVDAAAARGAAPRWLEYLALYEVQFYLRNDEKTQSGTAALSPR</sequence>
<dbReference type="Proteomes" id="UP001157125">
    <property type="component" value="Unassembled WGS sequence"/>
</dbReference>
<evidence type="ECO:0000313" key="1">
    <source>
        <dbReference type="EMBL" id="GMA36365.1"/>
    </source>
</evidence>